<name>A0A2S9JSG1_9SPHI</name>
<evidence type="ECO:0000313" key="2">
    <source>
        <dbReference type="Proteomes" id="UP000238642"/>
    </source>
</evidence>
<organism evidence="1 2">
    <name type="scientific">Sphingobacterium gobiense</name>
    <dbReference type="NCBI Taxonomy" id="1382456"/>
    <lineage>
        <taxon>Bacteria</taxon>
        <taxon>Pseudomonadati</taxon>
        <taxon>Bacteroidota</taxon>
        <taxon>Sphingobacteriia</taxon>
        <taxon>Sphingobacteriales</taxon>
        <taxon>Sphingobacteriaceae</taxon>
        <taxon>Sphingobacterium</taxon>
    </lineage>
</organism>
<dbReference type="EMBL" id="PVBS01000001">
    <property type="protein sequence ID" value="PRD56237.1"/>
    <property type="molecule type" value="Genomic_DNA"/>
</dbReference>
<protein>
    <submittedName>
        <fullName evidence="1">Uncharacterized protein</fullName>
    </submittedName>
</protein>
<comment type="caution">
    <text evidence="1">The sequence shown here is derived from an EMBL/GenBank/DDBJ whole genome shotgun (WGS) entry which is preliminary data.</text>
</comment>
<evidence type="ECO:0000313" key="1">
    <source>
        <dbReference type="EMBL" id="PRD56237.1"/>
    </source>
</evidence>
<gene>
    <name evidence="1" type="ORF">C5749_02935</name>
</gene>
<sequence>MSTLKKGVDYDYLNSIKKLVLGEKYCIFAIAFGKVSEWSNEQTWKVCIRDDCIEGSNPSLSAELQSKG</sequence>
<accession>A0A2S9JSG1</accession>
<proteinExistence type="predicted"/>
<reference evidence="1 2" key="1">
    <citation type="submission" date="2018-02" db="EMBL/GenBank/DDBJ databases">
        <title>The draft genome of Sphingobacterium gobiense H7.</title>
        <authorList>
            <person name="Li L."/>
            <person name="Liu L."/>
            <person name="Zhang X."/>
            <person name="Wang T."/>
            <person name="Liang L."/>
        </authorList>
    </citation>
    <scope>NUCLEOTIDE SEQUENCE [LARGE SCALE GENOMIC DNA]</scope>
    <source>
        <strain evidence="1 2">ACCC 05757</strain>
    </source>
</reference>
<keyword evidence="2" id="KW-1185">Reference proteome</keyword>
<dbReference type="AlphaFoldDB" id="A0A2S9JSG1"/>
<dbReference type="Proteomes" id="UP000238642">
    <property type="component" value="Unassembled WGS sequence"/>
</dbReference>